<dbReference type="SUPFAM" id="SSF46894">
    <property type="entry name" value="C-terminal effector domain of the bipartite response regulators"/>
    <property type="match status" value="1"/>
</dbReference>
<comment type="caution">
    <text evidence="2">The sequence shown here is derived from an EMBL/GenBank/DDBJ whole genome shotgun (WGS) entry which is preliminary data.</text>
</comment>
<name>A0A8J8BBC8_9ACTN</name>
<dbReference type="SMART" id="SM00421">
    <property type="entry name" value="HTH_LUXR"/>
    <property type="match status" value="1"/>
</dbReference>
<sequence length="330" mass="35570">MFGILGLDPAAECVYQDLVTAGSSSAAGLVERTGLPRAAVRKSLALLAELGLVTEQAETRKRYLAASPAVALGALLAEQRHALFRAELGLASLAEAYRSASADSSARDLVEVVIGAHAVRHRFEQVQMSATSELHVMSEASHEVVAPGESVAEEQAINRGVRYHVIVEQAMLDLAGAFEGLMAHMKHEQLVRVVDRVPTKLVIADRSVALVPLSDGTNPDRGEPSALFVRAPGLIRLLVGLYQSVWQQAVPVRLVEPSNIELDEPQTNPTGLDLRILSLLMIGATDAAIAKQLGLGLRTVQRRVAHMMDLARVSTRLQLGWQACHRGWLT</sequence>
<dbReference type="InterPro" id="IPR011991">
    <property type="entry name" value="ArsR-like_HTH"/>
</dbReference>
<dbReference type="AlphaFoldDB" id="A0A8J8BBC8"/>
<dbReference type="InterPro" id="IPR036388">
    <property type="entry name" value="WH-like_DNA-bd_sf"/>
</dbReference>
<dbReference type="EMBL" id="JAGSXH010000037">
    <property type="protein sequence ID" value="MBS2963907.1"/>
    <property type="molecule type" value="Genomic_DNA"/>
</dbReference>
<dbReference type="SUPFAM" id="SSF46785">
    <property type="entry name" value="Winged helix' DNA-binding domain"/>
    <property type="match status" value="1"/>
</dbReference>
<dbReference type="PANTHER" id="PTHR34293:SF1">
    <property type="entry name" value="HTH-TYPE TRANSCRIPTIONAL REGULATOR TRMBL2"/>
    <property type="match status" value="1"/>
</dbReference>
<organism evidence="2 3">
    <name type="scientific">Actinocrinis puniceicyclus</name>
    <dbReference type="NCBI Taxonomy" id="977794"/>
    <lineage>
        <taxon>Bacteria</taxon>
        <taxon>Bacillati</taxon>
        <taxon>Actinomycetota</taxon>
        <taxon>Actinomycetes</taxon>
        <taxon>Catenulisporales</taxon>
        <taxon>Actinospicaceae</taxon>
        <taxon>Actinocrinis</taxon>
    </lineage>
</organism>
<dbReference type="InterPro" id="IPR016032">
    <property type="entry name" value="Sig_transdc_resp-reg_C-effctor"/>
</dbReference>
<dbReference type="GO" id="GO:0006355">
    <property type="term" value="P:regulation of DNA-templated transcription"/>
    <property type="evidence" value="ECO:0007669"/>
    <property type="project" value="InterPro"/>
</dbReference>
<evidence type="ECO:0000259" key="1">
    <source>
        <dbReference type="SMART" id="SM00421"/>
    </source>
</evidence>
<dbReference type="Pfam" id="PF01978">
    <property type="entry name" value="TrmB"/>
    <property type="match status" value="1"/>
</dbReference>
<dbReference type="RefSeq" id="WP_211468030.1">
    <property type="nucleotide sequence ID" value="NZ_JAGSXH010000037.1"/>
</dbReference>
<evidence type="ECO:0000313" key="2">
    <source>
        <dbReference type="EMBL" id="MBS2963907.1"/>
    </source>
</evidence>
<dbReference type="InterPro" id="IPR036390">
    <property type="entry name" value="WH_DNA-bd_sf"/>
</dbReference>
<dbReference type="InterPro" id="IPR051797">
    <property type="entry name" value="TrmB-like"/>
</dbReference>
<dbReference type="Proteomes" id="UP000677913">
    <property type="component" value="Unassembled WGS sequence"/>
</dbReference>
<proteinExistence type="predicted"/>
<dbReference type="InterPro" id="IPR002831">
    <property type="entry name" value="Tscrpt_reg_TrmB_N"/>
</dbReference>
<reference evidence="2" key="1">
    <citation type="submission" date="2021-04" db="EMBL/GenBank/DDBJ databases">
        <title>Genome based classification of Actinospica acidithermotolerans sp. nov., an actinobacterium isolated from an Indonesian hot spring.</title>
        <authorList>
            <person name="Kusuma A.B."/>
            <person name="Putra K.E."/>
            <person name="Nafisah S."/>
            <person name="Loh J."/>
            <person name="Nouioui I."/>
            <person name="Goodfellow M."/>
        </authorList>
    </citation>
    <scope>NUCLEOTIDE SEQUENCE</scope>
    <source>
        <strain evidence="2">DSM 45618</strain>
    </source>
</reference>
<feature type="domain" description="HTH luxR-type" evidence="1">
    <location>
        <begin position="266"/>
        <end position="323"/>
    </location>
</feature>
<gene>
    <name evidence="2" type="ORF">KGA66_12690</name>
</gene>
<protein>
    <recommendedName>
        <fullName evidence="1">HTH luxR-type domain-containing protein</fullName>
    </recommendedName>
</protein>
<accession>A0A8J8BBC8</accession>
<dbReference type="CDD" id="cd00090">
    <property type="entry name" value="HTH_ARSR"/>
    <property type="match status" value="1"/>
</dbReference>
<evidence type="ECO:0000313" key="3">
    <source>
        <dbReference type="Proteomes" id="UP000677913"/>
    </source>
</evidence>
<dbReference type="GO" id="GO:0003677">
    <property type="term" value="F:DNA binding"/>
    <property type="evidence" value="ECO:0007669"/>
    <property type="project" value="InterPro"/>
</dbReference>
<dbReference type="InterPro" id="IPR000792">
    <property type="entry name" value="Tscrpt_reg_LuxR_C"/>
</dbReference>
<dbReference type="PANTHER" id="PTHR34293">
    <property type="entry name" value="HTH-TYPE TRANSCRIPTIONAL REGULATOR TRMBL2"/>
    <property type="match status" value="1"/>
</dbReference>
<keyword evidence="3" id="KW-1185">Reference proteome</keyword>
<dbReference type="Gene3D" id="1.10.10.10">
    <property type="entry name" value="Winged helix-like DNA-binding domain superfamily/Winged helix DNA-binding domain"/>
    <property type="match status" value="2"/>
</dbReference>